<keyword evidence="5 6" id="KW-0472">Membrane</keyword>
<organism evidence="9 10">
    <name type="scientific">Stichopus japonicus</name>
    <name type="common">Sea cucumber</name>
    <dbReference type="NCBI Taxonomy" id="307972"/>
    <lineage>
        <taxon>Eukaryota</taxon>
        <taxon>Metazoa</taxon>
        <taxon>Echinodermata</taxon>
        <taxon>Eleutherozoa</taxon>
        <taxon>Echinozoa</taxon>
        <taxon>Holothuroidea</taxon>
        <taxon>Aspidochirotacea</taxon>
        <taxon>Aspidochirotida</taxon>
        <taxon>Stichopodidae</taxon>
        <taxon>Apostichopus</taxon>
    </lineage>
</organism>
<keyword evidence="4 6" id="KW-0333">Golgi apparatus</keyword>
<evidence type="ECO:0000256" key="8">
    <source>
        <dbReference type="SAM" id="Phobius"/>
    </source>
</evidence>
<dbReference type="AlphaFoldDB" id="A0A2G8LA43"/>
<evidence type="ECO:0000313" key="9">
    <source>
        <dbReference type="EMBL" id="PIK57094.1"/>
    </source>
</evidence>
<feature type="transmembrane region" description="Helical" evidence="8">
    <location>
        <begin position="108"/>
        <end position="129"/>
    </location>
</feature>
<comment type="caution">
    <text evidence="9">The sequence shown here is derived from an EMBL/GenBank/DDBJ whole genome shotgun (WGS) entry which is preliminary data.</text>
</comment>
<evidence type="ECO:0000256" key="5">
    <source>
        <dbReference type="ARBA" id="ARBA00023136"/>
    </source>
</evidence>
<dbReference type="GO" id="GO:0005901">
    <property type="term" value="C:caveola"/>
    <property type="evidence" value="ECO:0007669"/>
    <property type="project" value="UniProtKB-SubCell"/>
</dbReference>
<dbReference type="GO" id="GO:0060090">
    <property type="term" value="F:molecular adaptor activity"/>
    <property type="evidence" value="ECO:0007669"/>
    <property type="project" value="TreeGrafter"/>
</dbReference>
<dbReference type="EMBL" id="MRZV01000153">
    <property type="protein sequence ID" value="PIK57094.1"/>
    <property type="molecule type" value="Genomic_DNA"/>
</dbReference>
<evidence type="ECO:0000256" key="1">
    <source>
        <dbReference type="ARBA" id="ARBA00004202"/>
    </source>
</evidence>
<feature type="compositionally biased region" description="Basic and acidic residues" evidence="7">
    <location>
        <begin position="7"/>
        <end position="16"/>
    </location>
</feature>
<name>A0A2G8LA43_STIJA</name>
<proteinExistence type="inferred from homology"/>
<evidence type="ECO:0000256" key="7">
    <source>
        <dbReference type="SAM" id="MobiDB-lite"/>
    </source>
</evidence>
<dbReference type="OrthoDB" id="5917823at2759"/>
<dbReference type="InterPro" id="IPR001612">
    <property type="entry name" value="Caveolin"/>
</dbReference>
<keyword evidence="8" id="KW-0812">Transmembrane</keyword>
<accession>A0A2G8LA43</accession>
<sequence>MATSSVDKLKEAEQRHGLSGPGTIYPSVPAYEELQVMSTPNQQSSGCCGAPHWKEPPQSSYSEIEDYYELKQHVSVDFQATFRAPESRGAVEAVTKFNRLVFHWTKRCLYFLFTCLLGPVMALSFGMLFGIMDFLFIWMMNPITRIVHVLTRFISDVHRPLIRVSLDPIFESIGQTLRIRNSGKFTERKYKLDVTGINFNGAGATVPMLEDA</sequence>
<evidence type="ECO:0000256" key="2">
    <source>
        <dbReference type="ARBA" id="ARBA00010988"/>
    </source>
</evidence>
<keyword evidence="3 6" id="KW-1003">Cell membrane</keyword>
<dbReference type="GO" id="GO:0000139">
    <property type="term" value="C:Golgi membrane"/>
    <property type="evidence" value="ECO:0007669"/>
    <property type="project" value="UniProtKB-SubCell"/>
</dbReference>
<gene>
    <name evidence="9" type="ORF">BSL78_05979</name>
</gene>
<dbReference type="Proteomes" id="UP000230750">
    <property type="component" value="Unassembled WGS sequence"/>
</dbReference>
<evidence type="ECO:0000256" key="4">
    <source>
        <dbReference type="ARBA" id="ARBA00023034"/>
    </source>
</evidence>
<dbReference type="GO" id="GO:0070836">
    <property type="term" value="P:caveola assembly"/>
    <property type="evidence" value="ECO:0007669"/>
    <property type="project" value="InterPro"/>
</dbReference>
<keyword evidence="8" id="KW-1133">Transmembrane helix</keyword>
<dbReference type="PANTHER" id="PTHR10844:SF30">
    <property type="entry name" value="CAVEOLIN"/>
    <property type="match status" value="1"/>
</dbReference>
<dbReference type="Pfam" id="PF01146">
    <property type="entry name" value="Caveolin"/>
    <property type="match status" value="1"/>
</dbReference>
<protein>
    <recommendedName>
        <fullName evidence="6">Caveolin</fullName>
    </recommendedName>
</protein>
<reference evidence="9 10" key="1">
    <citation type="journal article" date="2017" name="PLoS Biol.">
        <title>The sea cucumber genome provides insights into morphological evolution and visceral regeneration.</title>
        <authorList>
            <person name="Zhang X."/>
            <person name="Sun L."/>
            <person name="Yuan J."/>
            <person name="Sun Y."/>
            <person name="Gao Y."/>
            <person name="Zhang L."/>
            <person name="Li S."/>
            <person name="Dai H."/>
            <person name="Hamel J.F."/>
            <person name="Liu C."/>
            <person name="Yu Y."/>
            <person name="Liu S."/>
            <person name="Lin W."/>
            <person name="Guo K."/>
            <person name="Jin S."/>
            <person name="Xu P."/>
            <person name="Storey K.B."/>
            <person name="Huan P."/>
            <person name="Zhang T."/>
            <person name="Zhou Y."/>
            <person name="Zhang J."/>
            <person name="Lin C."/>
            <person name="Li X."/>
            <person name="Xing L."/>
            <person name="Huo D."/>
            <person name="Sun M."/>
            <person name="Wang L."/>
            <person name="Mercier A."/>
            <person name="Li F."/>
            <person name="Yang H."/>
            <person name="Xiang J."/>
        </authorList>
    </citation>
    <scope>NUCLEOTIDE SEQUENCE [LARGE SCALE GENOMIC DNA]</scope>
    <source>
        <strain evidence="9">Shaxun</strain>
        <tissue evidence="9">Muscle</tissue>
    </source>
</reference>
<comment type="subcellular location">
    <subcellularLocation>
        <location evidence="1 6">Cell membrane</location>
        <topology evidence="1 6">Peripheral membrane protein</topology>
    </subcellularLocation>
    <subcellularLocation>
        <location evidence="6">Golgi apparatus membrane</location>
        <topology evidence="6">Peripheral membrane protein</topology>
    </subcellularLocation>
    <subcellularLocation>
        <location evidence="6">Membrane</location>
        <location evidence="6">Caveola</location>
        <topology evidence="6">Peripheral membrane protein</topology>
    </subcellularLocation>
</comment>
<comment type="function">
    <text evidence="6">May act as a scaffolding protein within caveolar membranes. Interacts directly with G-protein alpha subunits and can functionally regulate their activity.</text>
</comment>
<dbReference type="PANTHER" id="PTHR10844">
    <property type="entry name" value="CAVEOLIN"/>
    <property type="match status" value="1"/>
</dbReference>
<evidence type="ECO:0000313" key="10">
    <source>
        <dbReference type="Proteomes" id="UP000230750"/>
    </source>
</evidence>
<evidence type="ECO:0000256" key="6">
    <source>
        <dbReference type="RuleBase" id="RU000680"/>
    </source>
</evidence>
<evidence type="ECO:0000256" key="3">
    <source>
        <dbReference type="ARBA" id="ARBA00022475"/>
    </source>
</evidence>
<feature type="region of interest" description="Disordered" evidence="7">
    <location>
        <begin position="1"/>
        <end position="24"/>
    </location>
</feature>
<keyword evidence="10" id="KW-1185">Reference proteome</keyword>
<comment type="similarity">
    <text evidence="2 6">Belongs to the caveolin family.</text>
</comment>